<sequence length="452" mass="48854">MGTQQEGYFESPERMHSPDVKRNKSDTSDKASGISTPSLYDEALPESQPVPDSSETPPDGGAQAWLQVLSGFLLYFNSWGMVTAFGVFQIFYSSTFIPASSNSNISWIGTMQGFLLAFGSIFAGCVLDRGHPRRLIICGGFFVVFGLMMTSLCRTYWQLMLAQGICIGIGAGQLFIVAVAVLPGWFAKRRAIATGLAATGSSLGGVVYPIVFHELEPRIGFGWTLRVLGFIALATCLISVACSKQRTLPPPRPKVVDFTGFREPLFARFALVSFVGALSLYVPFFYIVEFTKSRGNVSDELVSYMLPILSASSILGRTLPALAADKFGCLKVLTFTTAVSAILAFCWTTVHREASIVIWSILYGAFSGAFVSLQTPTVAAITPEMRLIGGRMGMNNFCFALGVLVGNPIAGAIGEESDHWLGVQVFCGVSLVVSTVLIAVTWYFKERAGTKK</sequence>
<dbReference type="GO" id="GO:0016020">
    <property type="term" value="C:membrane"/>
    <property type="evidence" value="ECO:0007669"/>
    <property type="project" value="UniProtKB-SubCell"/>
</dbReference>
<dbReference type="Pfam" id="PF07690">
    <property type="entry name" value="MFS_1"/>
    <property type="match status" value="1"/>
</dbReference>
<proteinExistence type="inferred from homology"/>
<feature type="transmembrane region" description="Helical" evidence="4">
    <location>
        <begin position="158"/>
        <end position="182"/>
    </location>
</feature>
<dbReference type="OrthoDB" id="6509908at2759"/>
<dbReference type="SUPFAM" id="SSF103473">
    <property type="entry name" value="MFS general substrate transporter"/>
    <property type="match status" value="1"/>
</dbReference>
<feature type="transmembrane region" description="Helical" evidence="4">
    <location>
        <begin position="301"/>
        <end position="320"/>
    </location>
</feature>
<protein>
    <submittedName>
        <fullName evidence="6">MFS-type transporter</fullName>
    </submittedName>
</protein>
<feature type="transmembrane region" description="Helical" evidence="4">
    <location>
        <begin position="393"/>
        <end position="414"/>
    </location>
</feature>
<evidence type="ECO:0000256" key="3">
    <source>
        <dbReference type="SAM" id="MobiDB-lite"/>
    </source>
</evidence>
<dbReference type="OMA" id="WGILNAY"/>
<feature type="transmembrane region" description="Helical" evidence="4">
    <location>
        <begin position="104"/>
        <end position="127"/>
    </location>
</feature>
<reference evidence="6" key="1">
    <citation type="submission" date="2021-12" db="EMBL/GenBank/DDBJ databases">
        <authorList>
            <person name="Zaccaron A."/>
            <person name="Stergiopoulos I."/>
        </authorList>
    </citation>
    <scope>NUCLEOTIDE SEQUENCE</scope>
    <source>
        <strain evidence="6">Race5_Kim</strain>
    </source>
</reference>
<dbReference type="PANTHER" id="PTHR11360">
    <property type="entry name" value="MONOCARBOXYLATE TRANSPORTER"/>
    <property type="match status" value="1"/>
</dbReference>
<dbReference type="Gene3D" id="1.20.1250.20">
    <property type="entry name" value="MFS general substrate transporter like domains"/>
    <property type="match status" value="2"/>
</dbReference>
<dbReference type="PANTHER" id="PTHR11360:SF234">
    <property type="entry name" value="MFS-TYPE TRANSPORTER DBAD-RELATED"/>
    <property type="match status" value="1"/>
</dbReference>
<feature type="transmembrane region" description="Helical" evidence="4">
    <location>
        <begin position="72"/>
        <end position="92"/>
    </location>
</feature>
<feature type="transmembrane region" description="Helical" evidence="4">
    <location>
        <begin position="332"/>
        <end position="350"/>
    </location>
</feature>
<evidence type="ECO:0000259" key="5">
    <source>
        <dbReference type="PROSITE" id="PS50850"/>
    </source>
</evidence>
<feature type="compositionally biased region" description="Basic and acidic residues" evidence="3">
    <location>
        <begin position="11"/>
        <end position="29"/>
    </location>
</feature>
<evidence type="ECO:0000313" key="7">
    <source>
        <dbReference type="Proteomes" id="UP000756132"/>
    </source>
</evidence>
<dbReference type="AlphaFoldDB" id="A0A9Q8PC59"/>
<comment type="similarity">
    <text evidence="2">Belongs to the major facilitator superfamily. Monocarboxylate porter (TC 2.A.1.13) family.</text>
</comment>
<dbReference type="GO" id="GO:0022857">
    <property type="term" value="F:transmembrane transporter activity"/>
    <property type="evidence" value="ECO:0007669"/>
    <property type="project" value="InterPro"/>
</dbReference>
<keyword evidence="4" id="KW-0472">Membrane</keyword>
<feature type="transmembrane region" description="Helical" evidence="4">
    <location>
        <begin position="223"/>
        <end position="244"/>
    </location>
</feature>
<reference evidence="6" key="2">
    <citation type="journal article" date="2022" name="Microb. Genom.">
        <title>A chromosome-scale genome assembly of the tomato pathogen Cladosporium fulvum reveals a compartmentalized genome architecture and the presence of a dispensable chromosome.</title>
        <authorList>
            <person name="Zaccaron A.Z."/>
            <person name="Chen L.H."/>
            <person name="Samaras A."/>
            <person name="Stergiopoulos I."/>
        </authorList>
    </citation>
    <scope>NUCLEOTIDE SEQUENCE</scope>
    <source>
        <strain evidence="6">Race5_Kim</strain>
    </source>
</reference>
<dbReference type="CDD" id="cd17352">
    <property type="entry name" value="MFS_MCT_SLC16"/>
    <property type="match status" value="1"/>
</dbReference>
<evidence type="ECO:0000256" key="1">
    <source>
        <dbReference type="ARBA" id="ARBA00004141"/>
    </source>
</evidence>
<feature type="transmembrane region" description="Helical" evidence="4">
    <location>
        <begin position="134"/>
        <end position="152"/>
    </location>
</feature>
<feature type="transmembrane region" description="Helical" evidence="4">
    <location>
        <begin position="265"/>
        <end position="286"/>
    </location>
</feature>
<evidence type="ECO:0000256" key="2">
    <source>
        <dbReference type="ARBA" id="ARBA00006727"/>
    </source>
</evidence>
<feature type="domain" description="Major facilitator superfamily (MFS) profile" evidence="5">
    <location>
        <begin position="265"/>
        <end position="452"/>
    </location>
</feature>
<keyword evidence="4" id="KW-0812">Transmembrane</keyword>
<dbReference type="InterPro" id="IPR036259">
    <property type="entry name" value="MFS_trans_sf"/>
</dbReference>
<dbReference type="EMBL" id="CP090169">
    <property type="protein sequence ID" value="UJO19759.1"/>
    <property type="molecule type" value="Genomic_DNA"/>
</dbReference>
<feature type="transmembrane region" description="Helical" evidence="4">
    <location>
        <begin position="356"/>
        <end position="381"/>
    </location>
</feature>
<dbReference type="InterPro" id="IPR020846">
    <property type="entry name" value="MFS_dom"/>
</dbReference>
<dbReference type="InterPro" id="IPR050327">
    <property type="entry name" value="Proton-linked_MCT"/>
</dbReference>
<dbReference type="KEGG" id="ffu:CLAFUR5_10520"/>
<dbReference type="GeneID" id="71990398"/>
<dbReference type="PROSITE" id="PS50850">
    <property type="entry name" value="MFS"/>
    <property type="match status" value="1"/>
</dbReference>
<comment type="subcellular location">
    <subcellularLocation>
        <location evidence="1">Membrane</location>
        <topology evidence="1">Multi-pass membrane protein</topology>
    </subcellularLocation>
</comment>
<dbReference type="RefSeq" id="XP_047764125.1">
    <property type="nucleotide sequence ID" value="XM_047909668.1"/>
</dbReference>
<feature type="transmembrane region" description="Helical" evidence="4">
    <location>
        <begin position="420"/>
        <end position="444"/>
    </location>
</feature>
<keyword evidence="7" id="KW-1185">Reference proteome</keyword>
<accession>A0A9Q8PC59</accession>
<feature type="region of interest" description="Disordered" evidence="3">
    <location>
        <begin position="1"/>
        <end position="59"/>
    </location>
</feature>
<dbReference type="Proteomes" id="UP000756132">
    <property type="component" value="Chromosome 7"/>
</dbReference>
<dbReference type="InterPro" id="IPR011701">
    <property type="entry name" value="MFS"/>
</dbReference>
<name>A0A9Q8PC59_PASFU</name>
<gene>
    <name evidence="6" type="ORF">CLAFUR5_10520</name>
</gene>
<feature type="transmembrane region" description="Helical" evidence="4">
    <location>
        <begin position="191"/>
        <end position="211"/>
    </location>
</feature>
<evidence type="ECO:0000256" key="4">
    <source>
        <dbReference type="SAM" id="Phobius"/>
    </source>
</evidence>
<keyword evidence="4" id="KW-1133">Transmembrane helix</keyword>
<evidence type="ECO:0000313" key="6">
    <source>
        <dbReference type="EMBL" id="UJO19759.1"/>
    </source>
</evidence>
<organism evidence="6 7">
    <name type="scientific">Passalora fulva</name>
    <name type="common">Tomato leaf mold</name>
    <name type="synonym">Cladosporium fulvum</name>
    <dbReference type="NCBI Taxonomy" id="5499"/>
    <lineage>
        <taxon>Eukaryota</taxon>
        <taxon>Fungi</taxon>
        <taxon>Dikarya</taxon>
        <taxon>Ascomycota</taxon>
        <taxon>Pezizomycotina</taxon>
        <taxon>Dothideomycetes</taxon>
        <taxon>Dothideomycetidae</taxon>
        <taxon>Mycosphaerellales</taxon>
        <taxon>Mycosphaerellaceae</taxon>
        <taxon>Fulvia</taxon>
    </lineage>
</organism>